<feature type="transmembrane region" description="Helical" evidence="6">
    <location>
        <begin position="499"/>
        <end position="519"/>
    </location>
</feature>
<evidence type="ECO:0000313" key="9">
    <source>
        <dbReference type="Proteomes" id="UP000298493"/>
    </source>
</evidence>
<dbReference type="PANTHER" id="PTHR23502">
    <property type="entry name" value="MAJOR FACILITATOR SUPERFAMILY"/>
    <property type="match status" value="1"/>
</dbReference>
<feature type="transmembrane region" description="Helical" evidence="6">
    <location>
        <begin position="184"/>
        <end position="205"/>
    </location>
</feature>
<keyword evidence="9" id="KW-1185">Reference proteome</keyword>
<dbReference type="InterPro" id="IPR036259">
    <property type="entry name" value="MFS_trans_sf"/>
</dbReference>
<evidence type="ECO:0000256" key="3">
    <source>
        <dbReference type="ARBA" id="ARBA00022989"/>
    </source>
</evidence>
<comment type="caution">
    <text evidence="8">The sequence shown here is derived from an EMBL/GenBank/DDBJ whole genome shotgun (WGS) entry which is preliminary data.</text>
</comment>
<feature type="transmembrane region" description="Helical" evidence="6">
    <location>
        <begin position="249"/>
        <end position="268"/>
    </location>
</feature>
<sequence length="536" mass="59060">MDNPTTSSENPRKSDELDLEKEWDESPARNTSKSTSTICEPEMARTKAIKDEDAASSHQDLEGRPVMRTVTAQDWTGPDDPENPHNWSLGKRIYHTIPPGLFGFIVTFGSSVFTPANEEIARHFHVSPTVALLGVTLYVIGLGFGPMLSAPASETFGRLIVYRVSLPISLLFTLGAGFSKTFYSLMICRFFAGFAGSPVLAVGAGTNADLFPPKYRAIATSSFLLAPFLGPSLGPFLGGWVAQYKDWRWTQWTSLFIGVAVYIISLPMKETYKKTILQQRAKRFGIEPPHVPGPKSGWATIKFLITVTLFRPAHMLIAEPIVGFLSLYNAFTFSILFAFFEAFPIVFGGIYGFSTSQVGLAFLAVGLGVALGVVTAITIDQVIYQKLHQQALAEGRTIVAPEHRLYAAMFGSIGIPIGLFIFAWTSRHSVHWIVPILASIPFAWGNISIFISAALYLVDTYGPLNGASAIAANGLLRYGMSSVFPLFTVQMYKKMHIDWATTFLALMSMLMLPIPWVLFKWGPKIRVKSHYDTIKA</sequence>
<reference evidence="8 9" key="1">
    <citation type="submission" date="2019-04" db="EMBL/GenBank/DDBJ databases">
        <title>High contiguity whole genome sequence and gene annotation resource for two Venturia nashicola isolates.</title>
        <authorList>
            <person name="Prokchorchik M."/>
            <person name="Won K."/>
            <person name="Lee Y."/>
            <person name="Choi E.D."/>
            <person name="Segonzac C."/>
            <person name="Sohn K.H."/>
        </authorList>
    </citation>
    <scope>NUCLEOTIDE SEQUENCE [LARGE SCALE GENOMIC DNA]</scope>
    <source>
        <strain evidence="8 9">PRI2</strain>
    </source>
</reference>
<proteinExistence type="predicted"/>
<feature type="transmembrane region" description="Helical" evidence="6">
    <location>
        <begin position="217"/>
        <end position="237"/>
    </location>
</feature>
<dbReference type="PANTHER" id="PTHR23502:SF182">
    <property type="entry name" value="POLYAMINE TRANSPORTER, PUTATIVE-RELATED"/>
    <property type="match status" value="1"/>
</dbReference>
<dbReference type="CDD" id="cd17323">
    <property type="entry name" value="MFS_Tpo1_MDR_like"/>
    <property type="match status" value="1"/>
</dbReference>
<dbReference type="Proteomes" id="UP000298493">
    <property type="component" value="Unassembled WGS sequence"/>
</dbReference>
<evidence type="ECO:0000256" key="5">
    <source>
        <dbReference type="SAM" id="MobiDB-lite"/>
    </source>
</evidence>
<dbReference type="Gene3D" id="1.20.1250.20">
    <property type="entry name" value="MFS general substrate transporter like domains"/>
    <property type="match status" value="1"/>
</dbReference>
<feature type="compositionally biased region" description="Polar residues" evidence="5">
    <location>
        <begin position="28"/>
        <end position="38"/>
    </location>
</feature>
<keyword evidence="3 6" id="KW-1133">Transmembrane helix</keyword>
<evidence type="ECO:0000256" key="2">
    <source>
        <dbReference type="ARBA" id="ARBA00022692"/>
    </source>
</evidence>
<evidence type="ECO:0000259" key="7">
    <source>
        <dbReference type="PROSITE" id="PS50850"/>
    </source>
</evidence>
<evidence type="ECO:0000256" key="4">
    <source>
        <dbReference type="ARBA" id="ARBA00023136"/>
    </source>
</evidence>
<comment type="subcellular location">
    <subcellularLocation>
        <location evidence="1">Membrane</location>
        <topology evidence="1">Multi-pass membrane protein</topology>
    </subcellularLocation>
</comment>
<organism evidence="8 9">
    <name type="scientific">Venturia nashicola</name>
    <dbReference type="NCBI Taxonomy" id="86259"/>
    <lineage>
        <taxon>Eukaryota</taxon>
        <taxon>Fungi</taxon>
        <taxon>Dikarya</taxon>
        <taxon>Ascomycota</taxon>
        <taxon>Pezizomycotina</taxon>
        <taxon>Dothideomycetes</taxon>
        <taxon>Pleosporomycetidae</taxon>
        <taxon>Venturiales</taxon>
        <taxon>Venturiaceae</taxon>
        <taxon>Venturia</taxon>
    </lineage>
</organism>
<dbReference type="PROSITE" id="PS50850">
    <property type="entry name" value="MFS"/>
    <property type="match status" value="1"/>
</dbReference>
<dbReference type="GO" id="GO:0015606">
    <property type="term" value="F:spermidine transmembrane transporter activity"/>
    <property type="evidence" value="ECO:0007669"/>
    <property type="project" value="TreeGrafter"/>
</dbReference>
<evidence type="ECO:0000256" key="1">
    <source>
        <dbReference type="ARBA" id="ARBA00004141"/>
    </source>
</evidence>
<feature type="transmembrane region" description="Helical" evidence="6">
    <location>
        <begin position="360"/>
        <end position="384"/>
    </location>
</feature>
<gene>
    <name evidence="8" type="ORF">E6O75_ATG10241</name>
</gene>
<feature type="domain" description="Major facilitator superfamily (MFS) profile" evidence="7">
    <location>
        <begin position="95"/>
        <end position="525"/>
    </location>
</feature>
<dbReference type="AlphaFoldDB" id="A0A4Z1NQ05"/>
<dbReference type="GO" id="GO:0000297">
    <property type="term" value="F:spermine transmembrane transporter activity"/>
    <property type="evidence" value="ECO:0007669"/>
    <property type="project" value="TreeGrafter"/>
</dbReference>
<feature type="transmembrane region" description="Helical" evidence="6">
    <location>
        <begin position="405"/>
        <end position="426"/>
    </location>
</feature>
<evidence type="ECO:0000256" key="6">
    <source>
        <dbReference type="SAM" id="Phobius"/>
    </source>
</evidence>
<name>A0A4Z1NQ05_9PEZI</name>
<feature type="transmembrane region" description="Helical" evidence="6">
    <location>
        <begin position="160"/>
        <end position="178"/>
    </location>
</feature>
<dbReference type="FunFam" id="1.20.1250.20:FF:000011">
    <property type="entry name" value="MFS multidrug transporter, putative"/>
    <property type="match status" value="1"/>
</dbReference>
<feature type="region of interest" description="Disordered" evidence="5">
    <location>
        <begin position="1"/>
        <end position="43"/>
    </location>
</feature>
<feature type="transmembrane region" description="Helical" evidence="6">
    <location>
        <begin position="93"/>
        <end position="113"/>
    </location>
</feature>
<feature type="transmembrane region" description="Helical" evidence="6">
    <location>
        <begin position="321"/>
        <end position="340"/>
    </location>
</feature>
<dbReference type="GO" id="GO:0005886">
    <property type="term" value="C:plasma membrane"/>
    <property type="evidence" value="ECO:0007669"/>
    <property type="project" value="TreeGrafter"/>
</dbReference>
<dbReference type="InterPro" id="IPR020846">
    <property type="entry name" value="MFS_dom"/>
</dbReference>
<dbReference type="InterPro" id="IPR011701">
    <property type="entry name" value="MFS"/>
</dbReference>
<feature type="transmembrane region" description="Helical" evidence="6">
    <location>
        <begin position="125"/>
        <end position="148"/>
    </location>
</feature>
<keyword evidence="2 6" id="KW-0812">Transmembrane</keyword>
<dbReference type="STRING" id="86259.A0A4Z1NQ05"/>
<feature type="transmembrane region" description="Helical" evidence="6">
    <location>
        <begin position="432"/>
        <end position="458"/>
    </location>
</feature>
<feature type="transmembrane region" description="Helical" evidence="6">
    <location>
        <begin position="470"/>
        <end position="487"/>
    </location>
</feature>
<dbReference type="Pfam" id="PF07690">
    <property type="entry name" value="MFS_1"/>
    <property type="match status" value="1"/>
</dbReference>
<protein>
    <submittedName>
        <fullName evidence="8">MFS general substrate transporter</fullName>
    </submittedName>
</protein>
<accession>A0A4Z1NQ05</accession>
<dbReference type="EMBL" id="SNSC02000034">
    <property type="protein sequence ID" value="TID12748.1"/>
    <property type="molecule type" value="Genomic_DNA"/>
</dbReference>
<keyword evidence="4 6" id="KW-0472">Membrane</keyword>
<dbReference type="SUPFAM" id="SSF103473">
    <property type="entry name" value="MFS general substrate transporter"/>
    <property type="match status" value="1"/>
</dbReference>
<evidence type="ECO:0000313" key="8">
    <source>
        <dbReference type="EMBL" id="TID12748.1"/>
    </source>
</evidence>